<dbReference type="PANTHER" id="PTHR42718">
    <property type="entry name" value="MAJOR FACILITATOR SUPERFAMILY MULTIDRUG TRANSPORTER MFSC"/>
    <property type="match status" value="1"/>
</dbReference>
<feature type="transmembrane region" description="Helical" evidence="7">
    <location>
        <begin position="100"/>
        <end position="123"/>
    </location>
</feature>
<dbReference type="Gene3D" id="1.20.1250.20">
    <property type="entry name" value="MFS general substrate transporter like domains"/>
    <property type="match status" value="1"/>
</dbReference>
<feature type="transmembrane region" description="Helical" evidence="7">
    <location>
        <begin position="462"/>
        <end position="484"/>
    </location>
</feature>
<dbReference type="PROSITE" id="PS50850">
    <property type="entry name" value="MFS"/>
    <property type="match status" value="1"/>
</dbReference>
<dbReference type="PANTHER" id="PTHR42718:SF47">
    <property type="entry name" value="METHYL VIOLOGEN RESISTANCE PROTEIN SMVA"/>
    <property type="match status" value="1"/>
</dbReference>
<comment type="subcellular location">
    <subcellularLocation>
        <location evidence="1">Cell membrane</location>
        <topology evidence="1">Multi-pass membrane protein</topology>
    </subcellularLocation>
</comment>
<keyword evidence="5 7" id="KW-1133">Transmembrane helix</keyword>
<organism evidence="9">
    <name type="scientific">Propionibacterium freudenreichii</name>
    <dbReference type="NCBI Taxonomy" id="1744"/>
    <lineage>
        <taxon>Bacteria</taxon>
        <taxon>Bacillati</taxon>
        <taxon>Actinomycetota</taxon>
        <taxon>Actinomycetes</taxon>
        <taxon>Propionibacteriales</taxon>
        <taxon>Propionibacteriaceae</taxon>
        <taxon>Propionibacterium</taxon>
    </lineage>
</organism>
<gene>
    <name evidence="9" type="ORF">PFR_JS10_1092</name>
</gene>
<dbReference type="GO" id="GO:0022857">
    <property type="term" value="F:transmembrane transporter activity"/>
    <property type="evidence" value="ECO:0007669"/>
    <property type="project" value="InterPro"/>
</dbReference>
<feature type="transmembrane region" description="Helical" evidence="7">
    <location>
        <begin position="135"/>
        <end position="155"/>
    </location>
</feature>
<dbReference type="Pfam" id="PF00083">
    <property type="entry name" value="Sugar_tr"/>
    <property type="match status" value="1"/>
</dbReference>
<evidence type="ECO:0000259" key="8">
    <source>
        <dbReference type="PROSITE" id="PS50850"/>
    </source>
</evidence>
<dbReference type="InterPro" id="IPR020846">
    <property type="entry name" value="MFS_dom"/>
</dbReference>
<feature type="transmembrane region" description="Helical" evidence="7">
    <location>
        <begin position="161"/>
        <end position="185"/>
    </location>
</feature>
<name>A0A2C7AJV7_9ACTN</name>
<evidence type="ECO:0000256" key="4">
    <source>
        <dbReference type="ARBA" id="ARBA00022692"/>
    </source>
</evidence>
<dbReference type="Gene3D" id="1.20.1720.10">
    <property type="entry name" value="Multidrug resistance protein D"/>
    <property type="match status" value="1"/>
</dbReference>
<evidence type="ECO:0000256" key="3">
    <source>
        <dbReference type="ARBA" id="ARBA00022475"/>
    </source>
</evidence>
<reference evidence="9" key="1">
    <citation type="submission" date="2016-05" db="EMBL/GenBank/DDBJ databases">
        <authorList>
            <person name="Lavstsen T."/>
            <person name="Jespersen J.S."/>
        </authorList>
    </citation>
    <scope>NUCLEOTIDE SEQUENCE</scope>
    <source>
        <strain evidence="9">PFRJS10</strain>
    </source>
</reference>
<proteinExistence type="predicted"/>
<accession>A0A2C7AJV7</accession>
<feature type="transmembrane region" description="Helical" evidence="7">
    <location>
        <begin position="77"/>
        <end position="94"/>
    </location>
</feature>
<keyword evidence="3" id="KW-1003">Cell membrane</keyword>
<dbReference type="SUPFAM" id="SSF103473">
    <property type="entry name" value="MFS general substrate transporter"/>
    <property type="match status" value="1"/>
</dbReference>
<dbReference type="InterPro" id="IPR036259">
    <property type="entry name" value="MFS_trans_sf"/>
</dbReference>
<dbReference type="InterPro" id="IPR005828">
    <property type="entry name" value="MFS_sugar_transport-like"/>
</dbReference>
<evidence type="ECO:0000256" key="7">
    <source>
        <dbReference type="SAM" id="Phobius"/>
    </source>
</evidence>
<dbReference type="Pfam" id="PF07690">
    <property type="entry name" value="MFS_1"/>
    <property type="match status" value="1"/>
</dbReference>
<keyword evidence="4 7" id="KW-0812">Transmembrane</keyword>
<dbReference type="RefSeq" id="WP_230843866.1">
    <property type="nucleotide sequence ID" value="NZ_CCYN01000006.1"/>
</dbReference>
<feature type="domain" description="Major facilitator superfamily (MFS) profile" evidence="8">
    <location>
        <begin position="11"/>
        <end position="488"/>
    </location>
</feature>
<evidence type="ECO:0000256" key="5">
    <source>
        <dbReference type="ARBA" id="ARBA00022989"/>
    </source>
</evidence>
<dbReference type="EMBL" id="LT576035">
    <property type="protein sequence ID" value="SBN38735.1"/>
    <property type="molecule type" value="Genomic_DNA"/>
</dbReference>
<dbReference type="GO" id="GO:0005886">
    <property type="term" value="C:plasma membrane"/>
    <property type="evidence" value="ECO:0007669"/>
    <property type="project" value="UniProtKB-SubCell"/>
</dbReference>
<keyword evidence="6 7" id="KW-0472">Membrane</keyword>
<feature type="transmembrane region" description="Helical" evidence="7">
    <location>
        <begin position="354"/>
        <end position="381"/>
    </location>
</feature>
<evidence type="ECO:0000256" key="2">
    <source>
        <dbReference type="ARBA" id="ARBA00022448"/>
    </source>
</evidence>
<feature type="transmembrane region" description="Helical" evidence="7">
    <location>
        <begin position="197"/>
        <end position="214"/>
    </location>
</feature>
<feature type="transmembrane region" description="Helical" evidence="7">
    <location>
        <begin position="12"/>
        <end position="36"/>
    </location>
</feature>
<evidence type="ECO:0000313" key="9">
    <source>
        <dbReference type="EMBL" id="SBN38735.1"/>
    </source>
</evidence>
<keyword evidence="2" id="KW-0813">Transport</keyword>
<feature type="transmembrane region" description="Helical" evidence="7">
    <location>
        <begin position="328"/>
        <end position="348"/>
    </location>
</feature>
<evidence type="ECO:0000256" key="6">
    <source>
        <dbReference type="ARBA" id="ARBA00023136"/>
    </source>
</evidence>
<feature type="transmembrane region" description="Helical" evidence="7">
    <location>
        <begin position="302"/>
        <end position="323"/>
    </location>
</feature>
<protein>
    <submittedName>
        <fullName evidence="9">Major facilitator superfamily protein 35</fullName>
    </submittedName>
</protein>
<sequence>MSLTKRQRWTLLATVSIGLLLITLDNSILYTALPLLTEELGANGSQTLWIINAYPVVIVGLLLGAGTLGDRVGHRRMFLIGLVIFGVASAAAAFSPSPAWLIASRAVIAVGAAAMMPATLALIRLSFDVERERNFAIAVWGTVSVVGSAIGPIVGGLLLEHFWWGSVFLIGIPFVVIALIATVVVAPPNDPDPSKHWDAISSLQAMVGLVGAVFLLKELANVPPNWTVVVLGAVAAGLGLTSFVRRQQRSNDPLLDFAIFRNRAFSAGVLAAAISMFAVSGAQLMTTQRFQLVEGFTPLEAGLLVTVVAIGSLPTSLLGGLYLDRVGLLPLIAGGMAVSAIGTAVMIFGIEDHLFWLMVAGLLISGIGLGAVMSVASTAIVGNVSARRAGMASSVEEVSYEFGSLIAVAVLGSMLNFIYSATVRLPPGTPAVARSSLTEAIGVAQGDQAIVGAANAAFDNGFLVTMIVLTVVLALGAAATARLLRHYGPGSRSQEFSDNH</sequence>
<feature type="transmembrane region" description="Helical" evidence="7">
    <location>
        <begin position="264"/>
        <end position="282"/>
    </location>
</feature>
<dbReference type="CDD" id="cd17321">
    <property type="entry name" value="MFS_MMR_MDR_like"/>
    <property type="match status" value="1"/>
</dbReference>
<feature type="transmembrane region" description="Helical" evidence="7">
    <location>
        <begin position="226"/>
        <end position="244"/>
    </location>
</feature>
<feature type="transmembrane region" description="Helical" evidence="7">
    <location>
        <begin position="48"/>
        <end position="65"/>
    </location>
</feature>
<dbReference type="InterPro" id="IPR011701">
    <property type="entry name" value="MFS"/>
</dbReference>
<evidence type="ECO:0000256" key="1">
    <source>
        <dbReference type="ARBA" id="ARBA00004651"/>
    </source>
</evidence>
<dbReference type="AlphaFoldDB" id="A0A2C7AJV7"/>
<feature type="transmembrane region" description="Helical" evidence="7">
    <location>
        <begin position="402"/>
        <end position="421"/>
    </location>
</feature>